<feature type="signal peptide" evidence="1">
    <location>
        <begin position="1"/>
        <end position="24"/>
    </location>
</feature>
<gene>
    <name evidence="2" type="ORF">V8G54_015315</name>
</gene>
<evidence type="ECO:0000313" key="2">
    <source>
        <dbReference type="EMBL" id="WVZ10785.1"/>
    </source>
</evidence>
<organism evidence="2 3">
    <name type="scientific">Vigna mungo</name>
    <name type="common">Black gram</name>
    <name type="synonym">Phaseolus mungo</name>
    <dbReference type="NCBI Taxonomy" id="3915"/>
    <lineage>
        <taxon>Eukaryota</taxon>
        <taxon>Viridiplantae</taxon>
        <taxon>Streptophyta</taxon>
        <taxon>Embryophyta</taxon>
        <taxon>Tracheophyta</taxon>
        <taxon>Spermatophyta</taxon>
        <taxon>Magnoliopsida</taxon>
        <taxon>eudicotyledons</taxon>
        <taxon>Gunneridae</taxon>
        <taxon>Pentapetalae</taxon>
        <taxon>rosids</taxon>
        <taxon>fabids</taxon>
        <taxon>Fabales</taxon>
        <taxon>Fabaceae</taxon>
        <taxon>Papilionoideae</taxon>
        <taxon>50 kb inversion clade</taxon>
        <taxon>NPAAA clade</taxon>
        <taxon>indigoferoid/millettioid clade</taxon>
        <taxon>Phaseoleae</taxon>
        <taxon>Vigna</taxon>
    </lineage>
</organism>
<protein>
    <submittedName>
        <fullName evidence="2">Uncharacterized protein</fullName>
    </submittedName>
</protein>
<dbReference type="Proteomes" id="UP001374535">
    <property type="component" value="Chromosome 5"/>
</dbReference>
<dbReference type="AlphaFoldDB" id="A0AAQ3NI97"/>
<reference evidence="2 3" key="1">
    <citation type="journal article" date="2023" name="Life. Sci Alliance">
        <title>Evolutionary insights into 3D genome organization and epigenetic landscape of Vigna mungo.</title>
        <authorList>
            <person name="Junaid A."/>
            <person name="Singh B."/>
            <person name="Bhatia S."/>
        </authorList>
    </citation>
    <scope>NUCLEOTIDE SEQUENCE [LARGE SCALE GENOMIC DNA]</scope>
    <source>
        <strain evidence="2">Urdbean</strain>
    </source>
</reference>
<proteinExistence type="predicted"/>
<accession>A0AAQ3NI97</accession>
<sequence length="128" mass="13882">MPCLGRSCLSLFLVAVLIILGALSRGECMRELRDFKSTFESQLAKGPVPPSAPSQCHNKLGPYRDNKSSFQDEDSYVVVAHLHDGDDAKTVRQDGCGAILDLCLVLMQVSDGMMEEISCLEFGGEASL</sequence>
<keyword evidence="3" id="KW-1185">Reference proteome</keyword>
<evidence type="ECO:0000313" key="3">
    <source>
        <dbReference type="Proteomes" id="UP001374535"/>
    </source>
</evidence>
<name>A0AAQ3NI97_VIGMU</name>
<dbReference type="EMBL" id="CP144696">
    <property type="protein sequence ID" value="WVZ10785.1"/>
    <property type="molecule type" value="Genomic_DNA"/>
</dbReference>
<feature type="chain" id="PRO_5042979158" evidence="1">
    <location>
        <begin position="25"/>
        <end position="128"/>
    </location>
</feature>
<keyword evidence="1" id="KW-0732">Signal</keyword>
<evidence type="ECO:0000256" key="1">
    <source>
        <dbReference type="SAM" id="SignalP"/>
    </source>
</evidence>